<organism evidence="2 3">
    <name type="scientific">Candidatus Curtissbacteria bacterium RIFOXYA1_FULL_41_14</name>
    <dbReference type="NCBI Taxonomy" id="1797737"/>
    <lineage>
        <taxon>Bacteria</taxon>
        <taxon>Candidatus Curtissiibacteriota</taxon>
    </lineage>
</organism>
<feature type="transmembrane region" description="Helical" evidence="1">
    <location>
        <begin position="363"/>
        <end position="381"/>
    </location>
</feature>
<accession>A0A1F5HAT8</accession>
<evidence type="ECO:0000313" key="3">
    <source>
        <dbReference type="Proteomes" id="UP000176751"/>
    </source>
</evidence>
<evidence type="ECO:0000256" key="1">
    <source>
        <dbReference type="SAM" id="Phobius"/>
    </source>
</evidence>
<comment type="caution">
    <text evidence="2">The sequence shown here is derived from an EMBL/GenBank/DDBJ whole genome shotgun (WGS) entry which is preliminary data.</text>
</comment>
<keyword evidence="1" id="KW-0472">Membrane</keyword>
<dbReference type="STRING" id="1797737.A2196_01030"/>
<dbReference type="EMBL" id="MFCA01000029">
    <property type="protein sequence ID" value="OGE01277.1"/>
    <property type="molecule type" value="Genomic_DNA"/>
</dbReference>
<feature type="transmembrane region" description="Helical" evidence="1">
    <location>
        <begin position="118"/>
        <end position="136"/>
    </location>
</feature>
<feature type="transmembrane region" description="Helical" evidence="1">
    <location>
        <begin position="336"/>
        <end position="356"/>
    </location>
</feature>
<reference evidence="2 3" key="1">
    <citation type="journal article" date="2016" name="Nat. Commun.">
        <title>Thousands of microbial genomes shed light on interconnected biogeochemical processes in an aquifer system.</title>
        <authorList>
            <person name="Anantharaman K."/>
            <person name="Brown C.T."/>
            <person name="Hug L.A."/>
            <person name="Sharon I."/>
            <person name="Castelle C.J."/>
            <person name="Probst A.J."/>
            <person name="Thomas B.C."/>
            <person name="Singh A."/>
            <person name="Wilkins M.J."/>
            <person name="Karaoz U."/>
            <person name="Brodie E.L."/>
            <person name="Williams K.H."/>
            <person name="Hubbard S.S."/>
            <person name="Banfield J.F."/>
        </authorList>
    </citation>
    <scope>NUCLEOTIDE SEQUENCE [LARGE SCALE GENOMIC DNA]</scope>
</reference>
<gene>
    <name evidence="2" type="ORF">A2196_01030</name>
</gene>
<dbReference type="Proteomes" id="UP000176751">
    <property type="component" value="Unassembled WGS sequence"/>
</dbReference>
<feature type="transmembrane region" description="Helical" evidence="1">
    <location>
        <begin position="148"/>
        <end position="164"/>
    </location>
</feature>
<feature type="transmembrane region" description="Helical" evidence="1">
    <location>
        <begin position="511"/>
        <end position="528"/>
    </location>
</feature>
<proteinExistence type="predicted"/>
<feature type="transmembrane region" description="Helical" evidence="1">
    <location>
        <begin position="273"/>
        <end position="292"/>
    </location>
</feature>
<feature type="transmembrane region" description="Helical" evidence="1">
    <location>
        <begin position="170"/>
        <end position="199"/>
    </location>
</feature>
<name>A0A1F5HAT8_9BACT</name>
<keyword evidence="1" id="KW-0812">Transmembrane</keyword>
<sequence>MKKWFPLVIIIILSLICLWPFFKKGYFESHDGEWMVIRFSAFHQALTSGQFPVRFVDRLNNNYGYPVLNFLYPLPFYLAEIPKVLGFSFVDSIKIIFVVSTVTSSLAMYWALLQVFSARASLAGAIVYLFVPYRFVDLYVRGSLGESLAFAIIPLVAGCIFKIANGSKLFLPLLSISTASLILSHNVIAILFLPLFMIISLVFKKRERIKVVGSFILGILISTFFWLPALYDLRFVRLSQIDVSNIADHLVAPLNLVVPSWGYGPNPNDSSGLSVQFGIVTLAIFLSALYLRRKIKTNNLTVDISLVISLLIFFLMTKSSLFIWQNLPFIDVIQFPWRLLSLIVFISAFLAAYVITCAKGKKTVLSLLIISASIISTIVYTKPSAFVNRGEGFYSTNEDSTAVRDEYLPVWAQEKPANRANQKIEVIEGDAKIEQVIVKPSFYQASILASSESKIRVNTVYFPGWKVTIDNSQVPINYQNSLGLINFDLPVGEHTAIIKYKRSPVHLGSEIISLIALIATGIFFYFQWRKQNS</sequence>
<keyword evidence="1" id="KW-1133">Transmembrane helix</keyword>
<feature type="transmembrane region" description="Helical" evidence="1">
    <location>
        <begin position="304"/>
        <end position="324"/>
    </location>
</feature>
<protein>
    <recommendedName>
        <fullName evidence="4">Membrane protein 6-pyruvoyl-tetrahydropterin synthase-related domain-containing protein</fullName>
    </recommendedName>
</protein>
<evidence type="ECO:0008006" key="4">
    <source>
        <dbReference type="Google" id="ProtNLM"/>
    </source>
</evidence>
<dbReference type="AlphaFoldDB" id="A0A1F5HAT8"/>
<feature type="transmembrane region" description="Helical" evidence="1">
    <location>
        <begin position="211"/>
        <end position="231"/>
    </location>
</feature>
<feature type="transmembrane region" description="Helical" evidence="1">
    <location>
        <begin position="5"/>
        <end position="22"/>
    </location>
</feature>
<evidence type="ECO:0000313" key="2">
    <source>
        <dbReference type="EMBL" id="OGE01277.1"/>
    </source>
</evidence>